<keyword evidence="3" id="KW-1185">Reference proteome</keyword>
<dbReference type="Proteomes" id="UP001597391">
    <property type="component" value="Unassembled WGS sequence"/>
</dbReference>
<evidence type="ECO:0000256" key="1">
    <source>
        <dbReference type="ARBA" id="ARBA00009820"/>
    </source>
</evidence>
<dbReference type="EMBL" id="JBHUOP010000003">
    <property type="protein sequence ID" value="MFD2840512.1"/>
    <property type="molecule type" value="Genomic_DNA"/>
</dbReference>
<name>A0ABW5XF77_9MICO</name>
<reference evidence="3" key="1">
    <citation type="journal article" date="2019" name="Int. J. Syst. Evol. Microbiol.">
        <title>The Global Catalogue of Microorganisms (GCM) 10K type strain sequencing project: providing services to taxonomists for standard genome sequencing and annotation.</title>
        <authorList>
            <consortium name="The Broad Institute Genomics Platform"/>
            <consortium name="The Broad Institute Genome Sequencing Center for Infectious Disease"/>
            <person name="Wu L."/>
            <person name="Ma J."/>
        </authorList>
    </citation>
    <scope>NUCLEOTIDE SEQUENCE [LARGE SCALE GENOMIC DNA]</scope>
    <source>
        <strain evidence="3">KCTC 33576</strain>
    </source>
</reference>
<dbReference type="SUPFAM" id="SSF82171">
    <property type="entry name" value="DPP6 N-terminal domain-like"/>
    <property type="match status" value="1"/>
</dbReference>
<evidence type="ECO:0000313" key="3">
    <source>
        <dbReference type="Proteomes" id="UP001597391"/>
    </source>
</evidence>
<dbReference type="InterPro" id="IPR011042">
    <property type="entry name" value="6-blade_b-propeller_TolB-like"/>
</dbReference>
<gene>
    <name evidence="2" type="ORF">ACFSYH_08010</name>
</gene>
<dbReference type="InterPro" id="IPR011659">
    <property type="entry name" value="WD40"/>
</dbReference>
<comment type="similarity">
    <text evidence="1">Belongs to the TolB family.</text>
</comment>
<dbReference type="Pfam" id="PF07676">
    <property type="entry name" value="PD40"/>
    <property type="match status" value="3"/>
</dbReference>
<organism evidence="2 3">
    <name type="scientific">Populibacterium corticicola</name>
    <dbReference type="NCBI Taxonomy" id="1812826"/>
    <lineage>
        <taxon>Bacteria</taxon>
        <taxon>Bacillati</taxon>
        <taxon>Actinomycetota</taxon>
        <taxon>Actinomycetes</taxon>
        <taxon>Micrococcales</taxon>
        <taxon>Jonesiaceae</taxon>
        <taxon>Populibacterium</taxon>
    </lineage>
</organism>
<dbReference type="PANTHER" id="PTHR36842">
    <property type="entry name" value="PROTEIN TOLB HOMOLOG"/>
    <property type="match status" value="1"/>
</dbReference>
<proteinExistence type="inferred from homology"/>
<dbReference type="Gene3D" id="2.120.10.30">
    <property type="entry name" value="TolB, C-terminal domain"/>
    <property type="match status" value="1"/>
</dbReference>
<evidence type="ECO:0000313" key="2">
    <source>
        <dbReference type="EMBL" id="MFD2840512.1"/>
    </source>
</evidence>
<comment type="caution">
    <text evidence="2">The sequence shown here is derived from an EMBL/GenBank/DDBJ whole genome shotgun (WGS) entry which is preliminary data.</text>
</comment>
<sequence>MPRSLRPFQISQLRVIDITSGVDTMVYQSDSMLFEAPNWTPDGTALVFNGDGRLFQFDVELQHLAEVDLENLDPINNDHVISPDGRYAFVSSDDGHIYRIDLEGSESRFRVSNDHGPNFRYYLHGISPDGKTLAYTGMTISGGELQTNVYLIPANGGPDTQITNDVYPDDGPEFSHDGEWLYFNSERGSDVPGAAQLFVMRPDGSELQQLTFDERVNWFPHPDPTGRRLSYVSFPPGTLGHPADTEVIVRLRENDGTVRDLATVFGGQGTMNVASWNPDGTQLAYVAYPIVNDTSEVLS</sequence>
<accession>A0ABW5XF77</accession>
<dbReference type="PANTHER" id="PTHR36842:SF1">
    <property type="entry name" value="PROTEIN TOLB"/>
    <property type="match status" value="1"/>
</dbReference>
<protein>
    <submittedName>
        <fullName evidence="2">TolB family protein</fullName>
    </submittedName>
</protein>